<organism evidence="2 3">
    <name type="scientific">Halomarina oriensis</name>
    <dbReference type="NCBI Taxonomy" id="671145"/>
    <lineage>
        <taxon>Archaea</taxon>
        <taxon>Methanobacteriati</taxon>
        <taxon>Methanobacteriota</taxon>
        <taxon>Stenosarchaea group</taxon>
        <taxon>Halobacteria</taxon>
        <taxon>Halobacteriales</taxon>
        <taxon>Natronomonadaceae</taxon>
        <taxon>Halomarina</taxon>
    </lineage>
</organism>
<proteinExistence type="predicted"/>
<dbReference type="AlphaFoldDB" id="A0A6B0GE38"/>
<evidence type="ECO:0000256" key="1">
    <source>
        <dbReference type="SAM" id="MobiDB-lite"/>
    </source>
</evidence>
<reference evidence="2 3" key="1">
    <citation type="submission" date="2019-12" db="EMBL/GenBank/DDBJ databases">
        <title>Halocatena pleomorpha gen. nov. sp. nov., an extremely halophilic archaeon of family Halobacteriaceae isolated from saltpan soil.</title>
        <authorList>
            <person name="Pal Y."/>
            <person name="Verma A."/>
            <person name="Krishnamurthi S."/>
            <person name="Kumar P."/>
        </authorList>
    </citation>
    <scope>NUCLEOTIDE SEQUENCE [LARGE SCALE GENOMIC DNA]</scope>
    <source>
        <strain evidence="2 3">JCM 16495</strain>
    </source>
</reference>
<sequence>MRLHGIHDGRLYASTARTLYTEQRTNGSDGVGRFVADGDLPNPRLAGWFRRELFTGSPWRLLSRLVGRFPTTNVWRDDAVTLATLNRWLVASHDGERTWTPVYELPRSSGPMGVLPTACCRDGDRLLLGEYPLGADTAHLLVSTDDGRSWRRLLAVDGVRHVHSVLRDPYTDDVWVTTGDRDSESRLCLLRDGEKGSETASEGSDDAGDDEHDGPWLDVVGTGSQRWRAVDLAFTEDAVLWGMDCLYADENRIQRLDRETLAEREPGERLDEDAIETVGVASGSVFYAETWDHDGEQYVALVTATETGTDSTADGDRAVNRTGTADVLVSSSASGFERWETLASYQKKPALADSLPGVESASGYVYVAADERGLFVNPFNTAEDDGKVLRVSSERVASLLE</sequence>
<dbReference type="OrthoDB" id="197823at2157"/>
<evidence type="ECO:0000313" key="2">
    <source>
        <dbReference type="EMBL" id="MWG33206.1"/>
    </source>
</evidence>
<dbReference type="RefSeq" id="WP_158202937.1">
    <property type="nucleotide sequence ID" value="NZ_WSZK01000005.1"/>
</dbReference>
<feature type="compositionally biased region" description="Acidic residues" evidence="1">
    <location>
        <begin position="203"/>
        <end position="212"/>
    </location>
</feature>
<accession>A0A6B0GE38</accession>
<dbReference type="Proteomes" id="UP000451471">
    <property type="component" value="Unassembled WGS sequence"/>
</dbReference>
<protein>
    <submittedName>
        <fullName evidence="2">Glycosyl hydrolase</fullName>
    </submittedName>
</protein>
<dbReference type="GO" id="GO:0016787">
    <property type="term" value="F:hydrolase activity"/>
    <property type="evidence" value="ECO:0007669"/>
    <property type="project" value="UniProtKB-KW"/>
</dbReference>
<feature type="region of interest" description="Disordered" evidence="1">
    <location>
        <begin position="189"/>
        <end position="214"/>
    </location>
</feature>
<dbReference type="InterPro" id="IPR036278">
    <property type="entry name" value="Sialidase_sf"/>
</dbReference>
<dbReference type="Gene3D" id="2.130.10.10">
    <property type="entry name" value="YVTN repeat-like/Quinoprotein amine dehydrogenase"/>
    <property type="match status" value="1"/>
</dbReference>
<evidence type="ECO:0000313" key="3">
    <source>
        <dbReference type="Proteomes" id="UP000451471"/>
    </source>
</evidence>
<dbReference type="EMBL" id="WSZK01000005">
    <property type="protein sequence ID" value="MWG33206.1"/>
    <property type="molecule type" value="Genomic_DNA"/>
</dbReference>
<keyword evidence="3" id="KW-1185">Reference proteome</keyword>
<comment type="caution">
    <text evidence="2">The sequence shown here is derived from an EMBL/GenBank/DDBJ whole genome shotgun (WGS) entry which is preliminary data.</text>
</comment>
<gene>
    <name evidence="2" type="ORF">GQS65_01660</name>
</gene>
<dbReference type="SUPFAM" id="SSF50939">
    <property type="entry name" value="Sialidases"/>
    <property type="match status" value="1"/>
</dbReference>
<dbReference type="InterPro" id="IPR015943">
    <property type="entry name" value="WD40/YVTN_repeat-like_dom_sf"/>
</dbReference>
<name>A0A6B0GE38_9EURY</name>
<keyword evidence="2" id="KW-0378">Hydrolase</keyword>